<dbReference type="EMBL" id="PKMF04000077">
    <property type="protein sequence ID" value="KAK7852328.1"/>
    <property type="molecule type" value="Genomic_DNA"/>
</dbReference>
<protein>
    <submittedName>
        <fullName evidence="1">Uncharacterized protein</fullName>
    </submittedName>
</protein>
<keyword evidence="2" id="KW-1185">Reference proteome</keyword>
<dbReference type="AlphaFoldDB" id="A0AAW0LPC0"/>
<sequence>MKSSDAFEELSFNQTSFWEVHDLPVRRSSLEVAMEIVSVMGKVDVRMSKEGGSSNFNFFRTRVNMDITKPLCRGHRITMASGKEGWRMSNVGKEQRDFEGERLAIWGKVACYYTKYVLENGDLSGGNR</sequence>
<evidence type="ECO:0000313" key="1">
    <source>
        <dbReference type="EMBL" id="KAK7852328.1"/>
    </source>
</evidence>
<evidence type="ECO:0000313" key="2">
    <source>
        <dbReference type="Proteomes" id="UP000237347"/>
    </source>
</evidence>
<dbReference type="Proteomes" id="UP000237347">
    <property type="component" value="Unassembled WGS sequence"/>
</dbReference>
<name>A0AAW0LPC0_QUESU</name>
<proteinExistence type="predicted"/>
<accession>A0AAW0LPC0</accession>
<organism evidence="1 2">
    <name type="scientific">Quercus suber</name>
    <name type="common">Cork oak</name>
    <dbReference type="NCBI Taxonomy" id="58331"/>
    <lineage>
        <taxon>Eukaryota</taxon>
        <taxon>Viridiplantae</taxon>
        <taxon>Streptophyta</taxon>
        <taxon>Embryophyta</taxon>
        <taxon>Tracheophyta</taxon>
        <taxon>Spermatophyta</taxon>
        <taxon>Magnoliopsida</taxon>
        <taxon>eudicotyledons</taxon>
        <taxon>Gunneridae</taxon>
        <taxon>Pentapetalae</taxon>
        <taxon>rosids</taxon>
        <taxon>fabids</taxon>
        <taxon>Fagales</taxon>
        <taxon>Fagaceae</taxon>
        <taxon>Quercus</taxon>
    </lineage>
</organism>
<comment type="caution">
    <text evidence="1">The sequence shown here is derived from an EMBL/GenBank/DDBJ whole genome shotgun (WGS) entry which is preliminary data.</text>
</comment>
<gene>
    <name evidence="1" type="ORF">CFP56_039362</name>
</gene>
<reference evidence="1 2" key="1">
    <citation type="journal article" date="2018" name="Sci. Data">
        <title>The draft genome sequence of cork oak.</title>
        <authorList>
            <person name="Ramos A.M."/>
            <person name="Usie A."/>
            <person name="Barbosa P."/>
            <person name="Barros P.M."/>
            <person name="Capote T."/>
            <person name="Chaves I."/>
            <person name="Simoes F."/>
            <person name="Abreu I."/>
            <person name="Carrasquinho I."/>
            <person name="Faro C."/>
            <person name="Guimaraes J.B."/>
            <person name="Mendonca D."/>
            <person name="Nobrega F."/>
            <person name="Rodrigues L."/>
            <person name="Saibo N.J.M."/>
            <person name="Varela M.C."/>
            <person name="Egas C."/>
            <person name="Matos J."/>
            <person name="Miguel C.M."/>
            <person name="Oliveira M.M."/>
            <person name="Ricardo C.P."/>
            <person name="Goncalves S."/>
        </authorList>
    </citation>
    <scope>NUCLEOTIDE SEQUENCE [LARGE SCALE GENOMIC DNA]</scope>
    <source>
        <strain evidence="2">cv. HL8</strain>
    </source>
</reference>